<evidence type="ECO:0000259" key="7">
    <source>
        <dbReference type="PROSITE" id="PS51918"/>
    </source>
</evidence>
<dbReference type="SFLD" id="SFLDG01067">
    <property type="entry name" value="SPASM/twitch_domain_containing"/>
    <property type="match status" value="1"/>
</dbReference>
<evidence type="ECO:0000313" key="9">
    <source>
        <dbReference type="Proteomes" id="UP000050544"/>
    </source>
</evidence>
<dbReference type="SFLD" id="SFLDS00029">
    <property type="entry name" value="Radical_SAM"/>
    <property type="match status" value="1"/>
</dbReference>
<keyword evidence="3" id="KW-0949">S-adenosyl-L-methionine</keyword>
<keyword evidence="5" id="KW-0408">Iron</keyword>
<evidence type="ECO:0000256" key="3">
    <source>
        <dbReference type="ARBA" id="ARBA00022691"/>
    </source>
</evidence>
<dbReference type="RefSeq" id="WP_269082260.1">
    <property type="nucleotide sequence ID" value="NZ_LGKO01000002.1"/>
</dbReference>
<dbReference type="SFLD" id="SFLDG01387">
    <property type="entry name" value="BtrN-like_SPASM_domain_contain"/>
    <property type="match status" value="1"/>
</dbReference>
<evidence type="ECO:0000256" key="5">
    <source>
        <dbReference type="ARBA" id="ARBA00023004"/>
    </source>
</evidence>
<feature type="domain" description="Radical SAM core" evidence="7">
    <location>
        <begin position="50"/>
        <end position="287"/>
    </location>
</feature>
<name>A0A0P6XMR5_9CHLR</name>
<accession>A0A0P6XMR5</accession>
<dbReference type="InterPro" id="IPR007197">
    <property type="entry name" value="rSAM"/>
</dbReference>
<dbReference type="PROSITE" id="PS51918">
    <property type="entry name" value="RADICAL_SAM"/>
    <property type="match status" value="1"/>
</dbReference>
<dbReference type="Pfam" id="PF13186">
    <property type="entry name" value="SPASM"/>
    <property type="match status" value="1"/>
</dbReference>
<keyword evidence="9" id="KW-1185">Reference proteome</keyword>
<dbReference type="SFLD" id="SFLDG01386">
    <property type="entry name" value="main_SPASM_domain-containing"/>
    <property type="match status" value="1"/>
</dbReference>
<dbReference type="AlphaFoldDB" id="A0A0P6XMR5"/>
<dbReference type="GO" id="GO:0051539">
    <property type="term" value="F:4 iron, 4 sulfur cluster binding"/>
    <property type="evidence" value="ECO:0007669"/>
    <property type="project" value="UniProtKB-KW"/>
</dbReference>
<keyword evidence="4" id="KW-0479">Metal-binding</keyword>
<proteinExistence type="predicted"/>
<dbReference type="SUPFAM" id="SSF102114">
    <property type="entry name" value="Radical SAM enzymes"/>
    <property type="match status" value="1"/>
</dbReference>
<dbReference type="InterPro" id="IPR000385">
    <property type="entry name" value="MoaA_NifB_PqqE_Fe-S-bd_CS"/>
</dbReference>
<protein>
    <recommendedName>
        <fullName evidence="7">Radical SAM core domain-containing protein</fullName>
    </recommendedName>
</protein>
<dbReference type="Proteomes" id="UP000050544">
    <property type="component" value="Unassembled WGS sequence"/>
</dbReference>
<organism evidence="8 9">
    <name type="scientific">Thermanaerothrix daxensis</name>
    <dbReference type="NCBI Taxonomy" id="869279"/>
    <lineage>
        <taxon>Bacteria</taxon>
        <taxon>Bacillati</taxon>
        <taxon>Chloroflexota</taxon>
        <taxon>Anaerolineae</taxon>
        <taxon>Anaerolineales</taxon>
        <taxon>Anaerolineaceae</taxon>
        <taxon>Thermanaerothrix</taxon>
    </lineage>
</organism>
<gene>
    <name evidence="8" type="ORF">SE15_05995</name>
</gene>
<evidence type="ECO:0000256" key="2">
    <source>
        <dbReference type="ARBA" id="ARBA00022485"/>
    </source>
</evidence>
<dbReference type="InterPro" id="IPR027604">
    <property type="entry name" value="W_rSAM_matur"/>
</dbReference>
<dbReference type="GO" id="GO:0003824">
    <property type="term" value="F:catalytic activity"/>
    <property type="evidence" value="ECO:0007669"/>
    <property type="project" value="InterPro"/>
</dbReference>
<dbReference type="STRING" id="869279.SE15_05995"/>
<reference evidence="8 9" key="1">
    <citation type="submission" date="2015-07" db="EMBL/GenBank/DDBJ databases">
        <title>Whole genome sequence of Thermanaerothrix daxensis DSM 23592.</title>
        <authorList>
            <person name="Hemp J."/>
            <person name="Ward L.M."/>
            <person name="Pace L.A."/>
            <person name="Fischer W.W."/>
        </authorList>
    </citation>
    <scope>NUCLEOTIDE SEQUENCE [LARGE SCALE GENOMIC DNA]</scope>
    <source>
        <strain evidence="8 9">GNS-1</strain>
    </source>
</reference>
<comment type="caution">
    <text evidence="8">The sequence shown here is derived from an EMBL/GenBank/DDBJ whole genome shotgun (WGS) entry which is preliminary data.</text>
</comment>
<keyword evidence="6" id="KW-0411">Iron-sulfur</keyword>
<dbReference type="SFLD" id="SFLDF00570">
    <property type="entry name" value="tungsten_cofactor_oxidoreducas"/>
    <property type="match status" value="1"/>
</dbReference>
<evidence type="ECO:0000256" key="6">
    <source>
        <dbReference type="ARBA" id="ARBA00023014"/>
    </source>
</evidence>
<evidence type="ECO:0000256" key="1">
    <source>
        <dbReference type="ARBA" id="ARBA00001966"/>
    </source>
</evidence>
<comment type="cofactor">
    <cofactor evidence="1">
        <name>[4Fe-4S] cluster</name>
        <dbReference type="ChEBI" id="CHEBI:49883"/>
    </cofactor>
</comment>
<dbReference type="InterPro" id="IPR050377">
    <property type="entry name" value="Radical_SAM_PqqE_MftC-like"/>
</dbReference>
<dbReference type="Gene3D" id="3.20.20.70">
    <property type="entry name" value="Aldolase class I"/>
    <property type="match status" value="1"/>
</dbReference>
<dbReference type="PANTHER" id="PTHR11228:SF34">
    <property type="entry name" value="TUNGSTEN-CONTAINING ALDEHYDE FERREDOXIN OXIDOREDUCTASE COFACTOR MODIFYING PROTEIN"/>
    <property type="match status" value="1"/>
</dbReference>
<dbReference type="EMBL" id="LGKO01000002">
    <property type="protein sequence ID" value="KPL84827.1"/>
    <property type="molecule type" value="Genomic_DNA"/>
</dbReference>
<dbReference type="InterPro" id="IPR034391">
    <property type="entry name" value="AdoMet-like_SPASM_containing"/>
</dbReference>
<dbReference type="InterPro" id="IPR058240">
    <property type="entry name" value="rSAM_sf"/>
</dbReference>
<dbReference type="PROSITE" id="PS01305">
    <property type="entry name" value="MOAA_NIFB_PQQE"/>
    <property type="match status" value="1"/>
</dbReference>
<dbReference type="InterPro" id="IPR013785">
    <property type="entry name" value="Aldolase_TIM"/>
</dbReference>
<dbReference type="InterPro" id="IPR023885">
    <property type="entry name" value="4Fe4S-binding_SPASM_dom"/>
</dbReference>
<evidence type="ECO:0000256" key="4">
    <source>
        <dbReference type="ARBA" id="ARBA00022723"/>
    </source>
</evidence>
<sequence length="419" mass="48009">MKTAVSQWGYVDDNGRLVLPDHLAQRYGLKPGARFVLSEDQNALRLNRSPFQLSRIYLEVTNQCNLSCAMCIRRTWHEPVGFMSEEVFRRLEVDLQDLEPRPSVCISGLGEPLFHPNIVDWVWRLKQMGVSVEIITNGTLLTRERSKTLIEAGLDQLWLSLDAVDPEQYRAIRQGAILEQVIENLQTFKALRPPSHKPKPQIGIVFVAMRSNLHELSRVVELGRKLGAVQFIVSNVYPYSEEMDKERLYVHSPKSITYFKSPWLPTLRFPKMDLEISEETHRALHLAFSGLWNLEFGGINLSQTCDRCPFVERGSVVIGWDGQVSPCIVLLRSHTTYLHGKPRQVRAYQVGFLDRQSLQEIWRAQDFVAFRERVQAFNFSPCTFCGGCDLSETNEEDCLRNTFPTCGGCYWAQGLIQCP</sequence>
<keyword evidence="2" id="KW-0004">4Fe-4S</keyword>
<evidence type="ECO:0000313" key="8">
    <source>
        <dbReference type="EMBL" id="KPL84827.1"/>
    </source>
</evidence>
<dbReference type="Pfam" id="PF04055">
    <property type="entry name" value="Radical_SAM"/>
    <property type="match status" value="1"/>
</dbReference>
<dbReference type="PANTHER" id="PTHR11228">
    <property type="entry name" value="RADICAL SAM DOMAIN PROTEIN"/>
    <property type="match status" value="1"/>
</dbReference>
<dbReference type="CDD" id="cd01335">
    <property type="entry name" value="Radical_SAM"/>
    <property type="match status" value="1"/>
</dbReference>
<dbReference type="GO" id="GO:0046872">
    <property type="term" value="F:metal ion binding"/>
    <property type="evidence" value="ECO:0007669"/>
    <property type="project" value="UniProtKB-KW"/>
</dbReference>
<dbReference type="CDD" id="cd21121">
    <property type="entry name" value="SPASM_Cmo-like"/>
    <property type="match status" value="1"/>
</dbReference>